<name>A0A2P8DAN8_9BACT</name>
<evidence type="ECO:0000313" key="2">
    <source>
        <dbReference type="EMBL" id="PSK94283.1"/>
    </source>
</evidence>
<evidence type="ECO:0008006" key="4">
    <source>
        <dbReference type="Google" id="ProtNLM"/>
    </source>
</evidence>
<dbReference type="Proteomes" id="UP000240572">
    <property type="component" value="Unassembled WGS sequence"/>
</dbReference>
<sequence>MKNKFILILLLVALQAQAQDTLNLMFYNLYRFPVAPPEKREMILADIFKVYRPDLFMVCELVSEAGADRILDSALQTSRGDFARAPFWYNHSESTDTLQQMVFYNRAKLELTAQTYLQTQVRDINRYSFRLRNNLADTVRFEVFVAHLKAGTGSVNRRLRAGMADTFKKALAGLPAGSAVLLAGDFNLYGTEPAYLTLTDTTGPVRMTDPLNKPGAWSDNPAFAAIHTQATRLSAAGFGIGGATGGLDDRFDFILMSESFRSSPRLYYVDGSYKAFGNNGNCFNQRIDDTACTGPYSFALRRNLHNMSDHTPVVMQLAYPALPLGAAAPAPVPAARLLSGNIVSSQLVLQTDFESREPLVLRIFNTPGQMVKCPPALPGSPALSVIEVGDLPAGLYYLRLSSGPRSRVFKFIKR</sequence>
<comment type="caution">
    <text evidence="2">The sequence shown here is derived from an EMBL/GenBank/DDBJ whole genome shotgun (WGS) entry which is preliminary data.</text>
</comment>
<dbReference type="AlphaFoldDB" id="A0A2P8DAN8"/>
<evidence type="ECO:0000313" key="3">
    <source>
        <dbReference type="Proteomes" id="UP000240572"/>
    </source>
</evidence>
<reference evidence="2 3" key="1">
    <citation type="submission" date="2018-03" db="EMBL/GenBank/DDBJ databases">
        <title>Genomic Encyclopedia of Type Strains, Phase III (KMG-III): the genomes of soil and plant-associated and newly described type strains.</title>
        <authorList>
            <person name="Whitman W."/>
        </authorList>
    </citation>
    <scope>NUCLEOTIDE SEQUENCE [LARGE SCALE GENOMIC DNA]</scope>
    <source>
        <strain evidence="2 3">CGMCC 1.12700</strain>
    </source>
</reference>
<proteinExistence type="predicted"/>
<feature type="signal peptide" evidence="1">
    <location>
        <begin position="1"/>
        <end position="18"/>
    </location>
</feature>
<dbReference type="InterPro" id="IPR036691">
    <property type="entry name" value="Endo/exonu/phosph_ase_sf"/>
</dbReference>
<dbReference type="SUPFAM" id="SSF56219">
    <property type="entry name" value="DNase I-like"/>
    <property type="match status" value="1"/>
</dbReference>
<feature type="chain" id="PRO_5015151784" description="Secreted protein (Por secretion system target)" evidence="1">
    <location>
        <begin position="19"/>
        <end position="414"/>
    </location>
</feature>
<accession>A0A2P8DAN8</accession>
<dbReference type="RefSeq" id="WP_106521000.1">
    <property type="nucleotide sequence ID" value="NZ_PYGD01000001.1"/>
</dbReference>
<gene>
    <name evidence="2" type="ORF">B0I18_101438</name>
</gene>
<keyword evidence="1" id="KW-0732">Signal</keyword>
<keyword evidence="3" id="KW-1185">Reference proteome</keyword>
<evidence type="ECO:0000256" key="1">
    <source>
        <dbReference type="SAM" id="SignalP"/>
    </source>
</evidence>
<organism evidence="2 3">
    <name type="scientific">Taibaiella chishuiensis</name>
    <dbReference type="NCBI Taxonomy" id="1434707"/>
    <lineage>
        <taxon>Bacteria</taxon>
        <taxon>Pseudomonadati</taxon>
        <taxon>Bacteroidota</taxon>
        <taxon>Chitinophagia</taxon>
        <taxon>Chitinophagales</taxon>
        <taxon>Chitinophagaceae</taxon>
        <taxon>Taibaiella</taxon>
    </lineage>
</organism>
<dbReference type="Gene3D" id="3.60.10.10">
    <property type="entry name" value="Endonuclease/exonuclease/phosphatase"/>
    <property type="match status" value="1"/>
</dbReference>
<protein>
    <recommendedName>
        <fullName evidence="4">Secreted protein (Por secretion system target)</fullName>
    </recommendedName>
</protein>
<dbReference type="EMBL" id="PYGD01000001">
    <property type="protein sequence ID" value="PSK94283.1"/>
    <property type="molecule type" value="Genomic_DNA"/>
</dbReference>
<dbReference type="OrthoDB" id="1122807at2"/>